<dbReference type="AlphaFoldDB" id="D1Z2Y9"/>
<dbReference type="KEGG" id="mpd:MCP_2989"/>
<name>D1Z2Y9_METPS</name>
<dbReference type="GeneID" id="8682630"/>
<dbReference type="EMBL" id="AP011532">
    <property type="protein sequence ID" value="BAI63061.1"/>
    <property type="molecule type" value="Genomic_DNA"/>
</dbReference>
<keyword evidence="1" id="KW-1133">Transmembrane helix</keyword>
<dbReference type="Proteomes" id="UP000001882">
    <property type="component" value="Chromosome"/>
</dbReference>
<accession>D1Z2Y9</accession>
<reference evidence="3" key="3">
    <citation type="journal article" date="2011" name="PLoS ONE">
        <title>Genome sequence of a mesophilic hydrogenotrophic methanogen Methanocella paludicola, the first cultivated representative of the order Methanocellales.</title>
        <authorList>
            <person name="Sakai S."/>
            <person name="Takaki Y."/>
            <person name="Shimamura S."/>
            <person name="Sekine M."/>
            <person name="Tajima T."/>
            <person name="Kosugi H."/>
            <person name="Ichikawa N."/>
            <person name="Tasumi E."/>
            <person name="Hiraki A.T."/>
            <person name="Shimizu A."/>
            <person name="Kato Y."/>
            <person name="Nishiko R."/>
            <person name="Mori K."/>
            <person name="Fujita N."/>
            <person name="Imachi H."/>
            <person name="Takai K."/>
        </authorList>
    </citation>
    <scope>NUCLEOTIDE SEQUENCE [LARGE SCALE GENOMIC DNA]</scope>
    <source>
        <strain evidence="3">DSM 17711 / JCM 13418 / NBRC 101707 / SANAE</strain>
    </source>
</reference>
<dbReference type="InParanoid" id="D1Z2Y9"/>
<keyword evidence="3" id="KW-1185">Reference proteome</keyword>
<dbReference type="RefSeq" id="WP_012901731.1">
    <property type="nucleotide sequence ID" value="NC_013665.1"/>
</dbReference>
<keyword evidence="1" id="KW-0812">Transmembrane</keyword>
<protein>
    <submittedName>
        <fullName evidence="2">Uncharacterized protein</fullName>
    </submittedName>
</protein>
<proteinExistence type="predicted"/>
<feature type="transmembrane region" description="Helical" evidence="1">
    <location>
        <begin position="102"/>
        <end position="130"/>
    </location>
</feature>
<keyword evidence="1" id="KW-0472">Membrane</keyword>
<reference evidence="2 3" key="1">
    <citation type="journal article" date="2007" name="Appl. Environ. Microbiol.">
        <title>Isolation of key methanogens for global methane emission from rice paddy fields: a novel isolate affiliated with the clone cluster rice cluster I.</title>
        <authorList>
            <person name="Sakai S."/>
            <person name="Imachi H."/>
            <person name="Sekiguchi Y."/>
            <person name="Ohashi A."/>
            <person name="Harada H."/>
            <person name="Kamagata Y."/>
        </authorList>
    </citation>
    <scope>NUCLEOTIDE SEQUENCE [LARGE SCALE GENOMIC DNA]</scope>
    <source>
        <strain evidence="3">DSM 17711 / JCM 13418 / NBRC 101707 / SANAE</strain>
    </source>
</reference>
<gene>
    <name evidence="2" type="ordered locus">MCP_2989</name>
</gene>
<evidence type="ECO:0000256" key="1">
    <source>
        <dbReference type="SAM" id="Phobius"/>
    </source>
</evidence>
<feature type="transmembrane region" description="Helical" evidence="1">
    <location>
        <begin position="15"/>
        <end position="43"/>
    </location>
</feature>
<reference evidence="2 3" key="2">
    <citation type="journal article" date="2008" name="Int. J. Syst. Evol. Microbiol.">
        <title>Methanocella paludicola gen. nov., sp. nov., a methane-producing archaeon, the first isolate of the lineage 'Rice Cluster I', and proposal of the new archaeal order Methanocellales ord. nov.</title>
        <authorList>
            <person name="Sakai S."/>
            <person name="Imachi H."/>
            <person name="Hanada S."/>
            <person name="Ohashi A."/>
            <person name="Harada H."/>
            <person name="Kamagata Y."/>
        </authorList>
    </citation>
    <scope>NUCLEOTIDE SEQUENCE [LARGE SCALE GENOMIC DNA]</scope>
    <source>
        <strain evidence="3">DSM 17711 / JCM 13418 / NBRC 101707 / SANAE</strain>
    </source>
</reference>
<dbReference type="STRING" id="304371.MCP_2989"/>
<sequence length="143" mass="15403">MLIALLPDQLSQTQLLMLIFLVISLDILIVALAIAGATLFVAFKAGKGVLQTIDKAVDWAVYTILRLVEDTLESPPFNKLPIMQLALVGVKKAYDIYSAAQMLVVAVINVVVTIVAIALALLFVVSLFILNLAALATVIHYVV</sequence>
<evidence type="ECO:0000313" key="3">
    <source>
        <dbReference type="Proteomes" id="UP000001882"/>
    </source>
</evidence>
<organism evidence="2 3">
    <name type="scientific">Methanocella paludicola (strain DSM 17711 / JCM 13418 / NBRC 101707 / SANAE)</name>
    <dbReference type="NCBI Taxonomy" id="304371"/>
    <lineage>
        <taxon>Archaea</taxon>
        <taxon>Methanobacteriati</taxon>
        <taxon>Methanobacteriota</taxon>
        <taxon>Stenosarchaea group</taxon>
        <taxon>Methanomicrobia</taxon>
        <taxon>Methanocellales</taxon>
        <taxon>Methanocellaceae</taxon>
        <taxon>Methanocella</taxon>
    </lineage>
</organism>
<evidence type="ECO:0000313" key="2">
    <source>
        <dbReference type="EMBL" id="BAI63061.1"/>
    </source>
</evidence>